<gene>
    <name evidence="1" type="ORF">AK37_20444</name>
</gene>
<dbReference type="AlphaFoldDB" id="H0JWH6"/>
<name>H0JWH6_9NOCA</name>
<reference evidence="1 2" key="1">
    <citation type="submission" date="2011-12" db="EMBL/GenBank/DDBJ databases">
        <authorList>
            <person name="Kriszt B."/>
            <person name="Tancsics A."/>
            <person name="Cserhati M."/>
            <person name="Toth A."/>
            <person name="Nagy I."/>
            <person name="Horvath B."/>
            <person name="Tamura T."/>
            <person name="Kukolya J."/>
            <person name="Szoboszlay S."/>
        </authorList>
    </citation>
    <scope>NUCLEOTIDE SEQUENCE [LARGE SCALE GENOMIC DNA]</scope>
    <source>
        <strain evidence="1 2">AK37</strain>
    </source>
</reference>
<dbReference type="PATRIC" id="fig|1114960.4.peg.4173"/>
<dbReference type="EMBL" id="AHBW01000056">
    <property type="protein sequence ID" value="EHK81185.1"/>
    <property type="molecule type" value="Genomic_DNA"/>
</dbReference>
<organism evidence="1 2">
    <name type="scientific">Rhodococcus pyridinivorans AK37</name>
    <dbReference type="NCBI Taxonomy" id="1114960"/>
    <lineage>
        <taxon>Bacteria</taxon>
        <taxon>Bacillati</taxon>
        <taxon>Actinomycetota</taxon>
        <taxon>Actinomycetes</taxon>
        <taxon>Mycobacteriales</taxon>
        <taxon>Nocardiaceae</taxon>
        <taxon>Rhodococcus</taxon>
    </lineage>
</organism>
<accession>H0JWH6</accession>
<sequence length="56" mass="6129">MENGVHCILIPEVAAALAEHRRNWFTALLTNARHSHAAMRKRATALPAQWATPAVG</sequence>
<proteinExistence type="predicted"/>
<dbReference type="Proteomes" id="UP000005064">
    <property type="component" value="Unassembled WGS sequence"/>
</dbReference>
<evidence type="ECO:0000313" key="1">
    <source>
        <dbReference type="EMBL" id="EHK81185.1"/>
    </source>
</evidence>
<evidence type="ECO:0000313" key="2">
    <source>
        <dbReference type="Proteomes" id="UP000005064"/>
    </source>
</evidence>
<comment type="caution">
    <text evidence="1">The sequence shown here is derived from an EMBL/GenBank/DDBJ whole genome shotgun (WGS) entry which is preliminary data.</text>
</comment>
<protein>
    <submittedName>
        <fullName evidence="1">Uncharacterized protein</fullName>
    </submittedName>
</protein>